<protein>
    <submittedName>
        <fullName evidence="3">DUF1206 domain-containing protein</fullName>
    </submittedName>
</protein>
<dbReference type="Pfam" id="PF06724">
    <property type="entry name" value="DUF1206"/>
    <property type="match status" value="3"/>
</dbReference>
<dbReference type="RefSeq" id="WP_146915282.1">
    <property type="nucleotide sequence ID" value="NZ_VORW01000002.1"/>
</dbReference>
<keyword evidence="1" id="KW-0812">Transmembrane</keyword>
<proteinExistence type="predicted"/>
<dbReference type="AlphaFoldDB" id="A0A5C7B0J2"/>
<dbReference type="InterPro" id="IPR009597">
    <property type="entry name" value="DUF1206"/>
</dbReference>
<comment type="caution">
    <text evidence="3">The sequence shown here is derived from an EMBL/GenBank/DDBJ whole genome shotgun (WGS) entry which is preliminary data.</text>
</comment>
<feature type="domain" description="DUF1206" evidence="2">
    <location>
        <begin position="193"/>
        <end position="259"/>
    </location>
</feature>
<keyword evidence="1" id="KW-1133">Transmembrane helix</keyword>
<organism evidence="3 4">
    <name type="scientific">Algoriphagus aquimarinus</name>
    <dbReference type="NCBI Taxonomy" id="237018"/>
    <lineage>
        <taxon>Bacteria</taxon>
        <taxon>Pseudomonadati</taxon>
        <taxon>Bacteroidota</taxon>
        <taxon>Cytophagia</taxon>
        <taxon>Cytophagales</taxon>
        <taxon>Cyclobacteriaceae</taxon>
        <taxon>Algoriphagus</taxon>
    </lineage>
</organism>
<evidence type="ECO:0000256" key="1">
    <source>
        <dbReference type="SAM" id="Phobius"/>
    </source>
</evidence>
<feature type="transmembrane region" description="Helical" evidence="1">
    <location>
        <begin position="99"/>
        <end position="118"/>
    </location>
</feature>
<evidence type="ECO:0000313" key="3">
    <source>
        <dbReference type="EMBL" id="TXE13299.1"/>
    </source>
</evidence>
<feature type="transmembrane region" description="Helical" evidence="1">
    <location>
        <begin position="21"/>
        <end position="39"/>
    </location>
</feature>
<dbReference type="Proteomes" id="UP000321935">
    <property type="component" value="Unassembled WGS sequence"/>
</dbReference>
<name>A0A5C7B0J2_9BACT</name>
<keyword evidence="1" id="KW-0472">Membrane</keyword>
<gene>
    <name evidence="3" type="ORF">ESV85_04790</name>
</gene>
<dbReference type="EMBL" id="VORW01000002">
    <property type="protein sequence ID" value="TXE13299.1"/>
    <property type="molecule type" value="Genomic_DNA"/>
</dbReference>
<feature type="domain" description="DUF1206" evidence="2">
    <location>
        <begin position="99"/>
        <end position="165"/>
    </location>
</feature>
<dbReference type="OrthoDB" id="5702018at2"/>
<reference evidence="3 4" key="1">
    <citation type="submission" date="2019-08" db="EMBL/GenBank/DDBJ databases">
        <title>Genomes sequence of Algoriphagus aquimarinus ACAM450.</title>
        <authorList>
            <person name="Bowman J.P."/>
        </authorList>
    </citation>
    <scope>NUCLEOTIDE SEQUENCE [LARGE SCALE GENOMIC DNA]</scope>
    <source>
        <strain evidence="3 4">ACAM 450</strain>
    </source>
</reference>
<evidence type="ECO:0000313" key="4">
    <source>
        <dbReference type="Proteomes" id="UP000321935"/>
    </source>
</evidence>
<feature type="domain" description="DUF1206" evidence="2">
    <location>
        <begin position="15"/>
        <end position="82"/>
    </location>
</feature>
<feature type="transmembrane region" description="Helical" evidence="1">
    <location>
        <begin position="59"/>
        <end position="78"/>
    </location>
</feature>
<feature type="transmembrane region" description="Helical" evidence="1">
    <location>
        <begin position="194"/>
        <end position="215"/>
    </location>
</feature>
<feature type="transmembrane region" description="Helical" evidence="1">
    <location>
        <begin position="141"/>
        <end position="165"/>
    </location>
</feature>
<accession>A0A5C7B0J2</accession>
<evidence type="ECO:0000259" key="2">
    <source>
        <dbReference type="Pfam" id="PF06724"/>
    </source>
</evidence>
<feature type="transmembrane region" description="Helical" evidence="1">
    <location>
        <begin position="235"/>
        <end position="258"/>
    </location>
</feature>
<sequence length="267" mass="29232">MDNSQKDKIKKVKQVGFYSKGLVYALMGILAAMVAFGLGGEIKGKSGIVSFLQELPGGVILTSIVAFGLLAYSLWRFYEAAFDPSGDEDEKRIGPRLQFAYSGIFYGVIAFSFAKPLFSNSDSSGDESKKAALSQLLEKEWGIWVIWIIAVGMALNAIWQCYLGFSGKYMKQIDENPDTKNEYNLVKQSGRYGYVARGVVFGIISFFIIKVSLAHDANALEGTEGALQYLLSLPYGSFLMGAVALGMLGYGIFCFMVARHSDISDLV</sequence>